<evidence type="ECO:0000313" key="1">
    <source>
        <dbReference type="EMBL" id="MPN59425.1"/>
    </source>
</evidence>
<protein>
    <submittedName>
        <fullName evidence="1">Uncharacterized protein</fullName>
    </submittedName>
</protein>
<dbReference type="AlphaFoldDB" id="A0A645J6T2"/>
<accession>A0A645J6T2</accession>
<sequence>MLRSGLFSLFLQGIHGQPVIVRKIAESRVIDDKLFILQRRQFALDRLVQFIQPALVRRRVLMVSVGMGGVQLAHLLVDNVDHDLDPLGRQPDMGVGLPGLEGPKGVDLGHLVPQ</sequence>
<dbReference type="EMBL" id="VSSQ01133428">
    <property type="protein sequence ID" value="MPN59425.1"/>
    <property type="molecule type" value="Genomic_DNA"/>
</dbReference>
<name>A0A645J6T2_9ZZZZ</name>
<reference evidence="1" key="1">
    <citation type="submission" date="2019-08" db="EMBL/GenBank/DDBJ databases">
        <authorList>
            <person name="Kucharzyk K."/>
            <person name="Murdoch R.W."/>
            <person name="Higgins S."/>
            <person name="Loffler F."/>
        </authorList>
    </citation>
    <scope>NUCLEOTIDE SEQUENCE</scope>
</reference>
<gene>
    <name evidence="1" type="ORF">SDC9_207146</name>
</gene>
<comment type="caution">
    <text evidence="1">The sequence shown here is derived from an EMBL/GenBank/DDBJ whole genome shotgun (WGS) entry which is preliminary data.</text>
</comment>
<proteinExistence type="predicted"/>
<organism evidence="1">
    <name type="scientific">bioreactor metagenome</name>
    <dbReference type="NCBI Taxonomy" id="1076179"/>
    <lineage>
        <taxon>unclassified sequences</taxon>
        <taxon>metagenomes</taxon>
        <taxon>ecological metagenomes</taxon>
    </lineage>
</organism>